<comment type="caution">
    <text evidence="2">The sequence shown here is derived from an EMBL/GenBank/DDBJ whole genome shotgun (WGS) entry which is preliminary data.</text>
</comment>
<accession>A0A5J4NUJ7</accession>
<protein>
    <recommendedName>
        <fullName evidence="1">MIT domain-containing protein</fullName>
    </recommendedName>
</protein>
<dbReference type="Pfam" id="PF04212">
    <property type="entry name" value="MIT"/>
    <property type="match status" value="1"/>
</dbReference>
<dbReference type="AlphaFoldDB" id="A0A5J4NUJ7"/>
<dbReference type="SUPFAM" id="SSF116846">
    <property type="entry name" value="MIT domain"/>
    <property type="match status" value="1"/>
</dbReference>
<gene>
    <name evidence="2" type="ORF">DEA37_0013417</name>
</gene>
<sequence length="111" mass="12509">IRGPLCRCVSSSHSYPNANDIFLLQKGIAFANEATAKDKDGELAEALPLYERAIDYLLHASKYEAPDPKVKTTLRDKCASYLTRAEKIKKLLIEKKTKVIDIFSLGFIRCF</sequence>
<evidence type="ECO:0000259" key="1">
    <source>
        <dbReference type="SMART" id="SM00745"/>
    </source>
</evidence>
<dbReference type="EMBL" id="QNGE01000797">
    <property type="protein sequence ID" value="KAA3679253.1"/>
    <property type="molecule type" value="Genomic_DNA"/>
</dbReference>
<dbReference type="InterPro" id="IPR036181">
    <property type="entry name" value="MIT_dom_sf"/>
</dbReference>
<feature type="non-terminal residue" evidence="2">
    <location>
        <position position="1"/>
    </location>
</feature>
<feature type="domain" description="MIT" evidence="1">
    <location>
        <begin position="20"/>
        <end position="99"/>
    </location>
</feature>
<organism evidence="2 3">
    <name type="scientific">Paragonimus westermani</name>
    <dbReference type="NCBI Taxonomy" id="34504"/>
    <lineage>
        <taxon>Eukaryota</taxon>
        <taxon>Metazoa</taxon>
        <taxon>Spiralia</taxon>
        <taxon>Lophotrochozoa</taxon>
        <taxon>Platyhelminthes</taxon>
        <taxon>Trematoda</taxon>
        <taxon>Digenea</taxon>
        <taxon>Plagiorchiida</taxon>
        <taxon>Troglotremata</taxon>
        <taxon>Troglotrematidae</taxon>
        <taxon>Paragonimus</taxon>
    </lineage>
</organism>
<proteinExistence type="predicted"/>
<dbReference type="SMART" id="SM00745">
    <property type="entry name" value="MIT"/>
    <property type="match status" value="1"/>
</dbReference>
<dbReference type="InterPro" id="IPR007330">
    <property type="entry name" value="MIT_dom"/>
</dbReference>
<name>A0A5J4NUJ7_9TREM</name>
<reference evidence="2 3" key="1">
    <citation type="journal article" date="2019" name="Gigascience">
        <title>Whole-genome sequence of the oriental lung fluke Paragonimus westermani.</title>
        <authorList>
            <person name="Oey H."/>
            <person name="Zakrzewski M."/>
            <person name="Narain K."/>
            <person name="Devi K.R."/>
            <person name="Agatsuma T."/>
            <person name="Nawaratna S."/>
            <person name="Gobert G.N."/>
            <person name="Jones M.K."/>
            <person name="Ragan M.A."/>
            <person name="McManus D.P."/>
            <person name="Krause L."/>
        </authorList>
    </citation>
    <scope>NUCLEOTIDE SEQUENCE [LARGE SCALE GENOMIC DNA]</scope>
    <source>
        <strain evidence="2 3">IND2009</strain>
    </source>
</reference>
<dbReference type="Gene3D" id="1.20.58.80">
    <property type="entry name" value="Phosphotransferase system, lactose/cellobiose-type IIA subunit"/>
    <property type="match status" value="1"/>
</dbReference>
<dbReference type="Proteomes" id="UP000324629">
    <property type="component" value="Unassembled WGS sequence"/>
</dbReference>
<evidence type="ECO:0000313" key="3">
    <source>
        <dbReference type="Proteomes" id="UP000324629"/>
    </source>
</evidence>
<keyword evidence="3" id="KW-1185">Reference proteome</keyword>
<evidence type="ECO:0000313" key="2">
    <source>
        <dbReference type="EMBL" id="KAA3679253.1"/>
    </source>
</evidence>